<reference evidence="8 9" key="1">
    <citation type="journal article" date="2019" name="Sci. Rep.">
        <title>Comparative genomics of chytrid fungi reveal insights into the obligate biotrophic and pathogenic lifestyle of Synchytrium endobioticum.</title>
        <authorList>
            <person name="van de Vossenberg B.T.L.H."/>
            <person name="Warris S."/>
            <person name="Nguyen H.D.T."/>
            <person name="van Gent-Pelzer M.P.E."/>
            <person name="Joly D.L."/>
            <person name="van de Geest H.C."/>
            <person name="Bonants P.J.M."/>
            <person name="Smith D.S."/>
            <person name="Levesque C.A."/>
            <person name="van der Lee T.A.J."/>
        </authorList>
    </citation>
    <scope>NUCLEOTIDE SEQUENCE [LARGE SCALE GENOMIC DNA]</scope>
    <source>
        <strain evidence="8 9">JEL517</strain>
    </source>
</reference>
<keyword evidence="9" id="KW-1185">Reference proteome</keyword>
<evidence type="ECO:0000313" key="9">
    <source>
        <dbReference type="Proteomes" id="UP000319731"/>
    </source>
</evidence>
<comment type="subcellular location">
    <subcellularLocation>
        <location evidence="1">Mitochondrion</location>
    </subcellularLocation>
</comment>
<proteinExistence type="inferred from homology"/>
<dbReference type="PANTHER" id="PTHR21396:SF2">
    <property type="entry name" value="LARGE RIBOSOMAL SUBUNIT PROTEIN ML43"/>
    <property type="match status" value="1"/>
</dbReference>
<keyword evidence="4" id="KW-0496">Mitochondrion</keyword>
<gene>
    <name evidence="8" type="ORF">SmJEL517_g05097</name>
</gene>
<dbReference type="InterPro" id="IPR039927">
    <property type="entry name" value="Ribosomal_mL43"/>
</dbReference>
<dbReference type="STRING" id="1806994.A0A507BWQ6"/>
<feature type="domain" description="Ribosomal protein/NADH dehydrogenase" evidence="7">
    <location>
        <begin position="54"/>
        <end position="127"/>
    </location>
</feature>
<dbReference type="SUPFAM" id="SSF52833">
    <property type="entry name" value="Thioredoxin-like"/>
    <property type="match status" value="1"/>
</dbReference>
<evidence type="ECO:0000256" key="1">
    <source>
        <dbReference type="ARBA" id="ARBA00004173"/>
    </source>
</evidence>
<dbReference type="Proteomes" id="UP000319731">
    <property type="component" value="Unassembled WGS sequence"/>
</dbReference>
<dbReference type="InterPro" id="IPR007741">
    <property type="entry name" value="Ribosomal_mL43/mS25/NADH_DH"/>
</dbReference>
<dbReference type="GeneID" id="42006322"/>
<evidence type="ECO:0000313" key="8">
    <source>
        <dbReference type="EMBL" id="TPX31588.1"/>
    </source>
</evidence>
<accession>A0A507BWQ6</accession>
<protein>
    <recommendedName>
        <fullName evidence="6">Large ribosomal subunit protein mL43</fullName>
    </recommendedName>
</protein>
<dbReference type="InterPro" id="IPR036249">
    <property type="entry name" value="Thioredoxin-like_sf"/>
</dbReference>
<dbReference type="AlphaFoldDB" id="A0A507BWQ6"/>
<comment type="caution">
    <text evidence="8">The sequence shown here is derived from an EMBL/GenBank/DDBJ whole genome shotgun (WGS) entry which is preliminary data.</text>
</comment>
<evidence type="ECO:0000256" key="3">
    <source>
        <dbReference type="ARBA" id="ARBA00022980"/>
    </source>
</evidence>
<evidence type="ECO:0000256" key="4">
    <source>
        <dbReference type="ARBA" id="ARBA00023128"/>
    </source>
</evidence>
<keyword evidence="5" id="KW-0687">Ribonucleoprotein</keyword>
<organism evidence="8 9">
    <name type="scientific">Synchytrium microbalum</name>
    <dbReference type="NCBI Taxonomy" id="1806994"/>
    <lineage>
        <taxon>Eukaryota</taxon>
        <taxon>Fungi</taxon>
        <taxon>Fungi incertae sedis</taxon>
        <taxon>Chytridiomycota</taxon>
        <taxon>Chytridiomycota incertae sedis</taxon>
        <taxon>Chytridiomycetes</taxon>
        <taxon>Synchytriales</taxon>
        <taxon>Synchytriaceae</taxon>
        <taxon>Synchytrium</taxon>
    </lineage>
</organism>
<dbReference type="EMBL" id="QEAO01000042">
    <property type="protein sequence ID" value="TPX31588.1"/>
    <property type="molecule type" value="Genomic_DNA"/>
</dbReference>
<dbReference type="PANTHER" id="PTHR21396">
    <property type="entry name" value="39S RIBOSOMAL PROTEIN L43"/>
    <property type="match status" value="1"/>
</dbReference>
<dbReference type="Gene3D" id="3.40.30.10">
    <property type="entry name" value="Glutaredoxin"/>
    <property type="match status" value="1"/>
</dbReference>
<name>A0A507BWQ6_9FUNG</name>
<evidence type="ECO:0000256" key="6">
    <source>
        <dbReference type="ARBA" id="ARBA00035188"/>
    </source>
</evidence>
<evidence type="ECO:0000256" key="5">
    <source>
        <dbReference type="ARBA" id="ARBA00023274"/>
    </source>
</evidence>
<dbReference type="GO" id="GO:0003735">
    <property type="term" value="F:structural constituent of ribosome"/>
    <property type="evidence" value="ECO:0007669"/>
    <property type="project" value="InterPro"/>
</dbReference>
<evidence type="ECO:0000259" key="7">
    <source>
        <dbReference type="SMART" id="SM00916"/>
    </source>
</evidence>
<dbReference type="GO" id="GO:0005762">
    <property type="term" value="C:mitochondrial large ribosomal subunit"/>
    <property type="evidence" value="ECO:0007669"/>
    <property type="project" value="TreeGrafter"/>
</dbReference>
<keyword evidence="3" id="KW-0689">Ribosomal protein</keyword>
<comment type="similarity">
    <text evidence="2">Belongs to the mitochondrion-specific ribosomal protein mL43 family.</text>
</comment>
<dbReference type="SMART" id="SM00916">
    <property type="entry name" value="L51_S25_CI-B8"/>
    <property type="match status" value="1"/>
</dbReference>
<dbReference type="RefSeq" id="XP_031022982.1">
    <property type="nucleotide sequence ID" value="XM_031171025.1"/>
</dbReference>
<sequence length="161" mass="18187">MGYHPAVRVLEQLQKSVKKVLPIKDTISRSRNGAVVFIPPLQRLHIYYDHPRMGAGGTSKGMVEWLHTKLIPFAKSHPHIEIAIQPRGQQPPEVVGSYGTGHQKKMWVAKLDRDEIHRKILYLANTAGGVDRTYTTPVLRARGEGVDPVWNPFQAEKTFHP</sequence>
<evidence type="ECO:0000256" key="2">
    <source>
        <dbReference type="ARBA" id="ARBA00006073"/>
    </source>
</evidence>
<dbReference type="GO" id="GO:0032543">
    <property type="term" value="P:mitochondrial translation"/>
    <property type="evidence" value="ECO:0007669"/>
    <property type="project" value="InterPro"/>
</dbReference>
<dbReference type="OrthoDB" id="88at2759"/>